<comment type="pathway">
    <text evidence="2">Amino-acid biosynthesis; L-tryptophan biosynthesis; L-tryptophan from chorismate: step 4/5.</text>
</comment>
<evidence type="ECO:0000256" key="9">
    <source>
        <dbReference type="SAM" id="MobiDB-lite"/>
    </source>
</evidence>
<feature type="compositionally biased region" description="Low complexity" evidence="9">
    <location>
        <begin position="922"/>
        <end position="941"/>
    </location>
</feature>
<dbReference type="PANTHER" id="PTHR22854:SF2">
    <property type="entry name" value="INDOLE-3-GLYCEROL-PHOSPHATE SYNTHASE"/>
    <property type="match status" value="1"/>
</dbReference>
<evidence type="ECO:0000313" key="12">
    <source>
        <dbReference type="EMBL" id="CAL4758895.1"/>
    </source>
</evidence>
<evidence type="ECO:0000256" key="7">
    <source>
        <dbReference type="ARBA" id="ARBA00023141"/>
    </source>
</evidence>
<dbReference type="SUPFAM" id="SSF48452">
    <property type="entry name" value="TPR-like"/>
    <property type="match status" value="1"/>
</dbReference>
<comment type="catalytic activity">
    <reaction evidence="1">
        <text>1-(2-carboxyphenylamino)-1-deoxy-D-ribulose 5-phosphate + H(+) = (1S,2R)-1-C-(indol-3-yl)glycerol 3-phosphate + CO2 + H2O</text>
        <dbReference type="Rhea" id="RHEA:23476"/>
        <dbReference type="ChEBI" id="CHEBI:15377"/>
        <dbReference type="ChEBI" id="CHEBI:15378"/>
        <dbReference type="ChEBI" id="CHEBI:16526"/>
        <dbReference type="ChEBI" id="CHEBI:58613"/>
        <dbReference type="ChEBI" id="CHEBI:58866"/>
        <dbReference type="EC" id="4.1.1.48"/>
    </reaction>
</comment>
<comment type="caution">
    <text evidence="11">The sequence shown here is derived from an EMBL/GenBank/DDBJ whole genome shotgun (WGS) entry which is preliminary data.</text>
</comment>
<evidence type="ECO:0000256" key="4">
    <source>
        <dbReference type="ARBA" id="ARBA00022605"/>
    </source>
</evidence>
<dbReference type="InterPro" id="IPR011060">
    <property type="entry name" value="RibuloseP-bd_barrel"/>
</dbReference>
<dbReference type="InterPro" id="IPR013785">
    <property type="entry name" value="Aldolase_TIM"/>
</dbReference>
<keyword evidence="8" id="KW-0456">Lyase</keyword>
<dbReference type="EMBL" id="CAMXCT030000001">
    <property type="protein sequence ID" value="CAL4758895.1"/>
    <property type="molecule type" value="Genomic_DNA"/>
</dbReference>
<dbReference type="InterPro" id="IPR013798">
    <property type="entry name" value="Indole-3-glycerol_P_synth_dom"/>
</dbReference>
<dbReference type="InterPro" id="IPR011990">
    <property type="entry name" value="TPR-like_helical_dom_sf"/>
</dbReference>
<dbReference type="Gene3D" id="1.25.40.10">
    <property type="entry name" value="Tetratricopeptide repeat domain"/>
    <property type="match status" value="1"/>
</dbReference>
<dbReference type="Gene3D" id="3.20.20.70">
    <property type="entry name" value="Aldolase class I"/>
    <property type="match status" value="1"/>
</dbReference>
<gene>
    <name evidence="11" type="ORF">C1SCF055_LOCUS173</name>
</gene>
<protein>
    <recommendedName>
        <fullName evidence="3">indole-3-glycerol-phosphate synthase</fullName>
        <ecNumber evidence="3">4.1.1.48</ecNumber>
    </recommendedName>
</protein>
<dbReference type="OrthoDB" id="448886at2759"/>
<dbReference type="GO" id="GO:0000162">
    <property type="term" value="P:L-tryptophan biosynthetic process"/>
    <property type="evidence" value="ECO:0007669"/>
    <property type="project" value="UniProtKB-KW"/>
</dbReference>
<feature type="domain" description="Indole-3-glycerol phosphate synthase" evidence="10">
    <location>
        <begin position="5"/>
        <end position="253"/>
    </location>
</feature>
<feature type="region of interest" description="Disordered" evidence="9">
    <location>
        <begin position="911"/>
        <end position="973"/>
    </location>
</feature>
<evidence type="ECO:0000256" key="8">
    <source>
        <dbReference type="ARBA" id="ARBA00023239"/>
    </source>
</evidence>
<dbReference type="InterPro" id="IPR045186">
    <property type="entry name" value="Indole-3-glycerol_P_synth"/>
</dbReference>
<dbReference type="AlphaFoldDB" id="A0A9P1FD64"/>
<keyword evidence="4" id="KW-0028">Amino-acid biosynthesis</keyword>
<keyword evidence="5" id="KW-0210">Decarboxylase</keyword>
<evidence type="ECO:0000313" key="11">
    <source>
        <dbReference type="EMBL" id="CAI3971583.1"/>
    </source>
</evidence>
<organism evidence="11">
    <name type="scientific">Cladocopium goreaui</name>
    <dbReference type="NCBI Taxonomy" id="2562237"/>
    <lineage>
        <taxon>Eukaryota</taxon>
        <taxon>Sar</taxon>
        <taxon>Alveolata</taxon>
        <taxon>Dinophyceae</taxon>
        <taxon>Suessiales</taxon>
        <taxon>Symbiodiniaceae</taxon>
        <taxon>Cladocopium</taxon>
    </lineage>
</organism>
<sequence>MSTILDDIVATKRTEIAAAKAKVSEETLRRQAASADAPRDFFAALSVPGTVRLIAEVKKASPSKGVIREDFDPVAIATTYEKHGAACISVLTDEQYFQGSFNYLRDVRAAVNIPVMCKEFVLDRYQLYKARSVGADSVLLIAECLNDAELNDLHSEAIELGMTPLVEFYETDNLPRVLAIGAKLIGINNRNLKTFKTDLNHTIELRSQIPADCAVVGESGIRNRDDVARLGAAGVQAILVGESLMASEDIGAAAPVVRLVPDIRSPGAWHDWSDRVFPQRRYNGTTIGDSERNHGWGCAGIFEPRLDGSRKMKHLGTARTTRALAPWLALVLMGGDPPQADDALTRREPDSVTLVQAVDPIPPGQTAPHVAMFGPPPTGRPAISAREINKQLLEAPALPGPHANAKVVLPVDQPVDQFAEDEPELEEESSVGEVALPQVMLPPVRDTATIVTPVDDAWGQIVADPLPEEEYHWDEAARDNFSDYDQFSTLDRPLDRGWESIPQQVEQQPLAQAPAEETPFWRKPAPGAAAPQEVAPWLKREAPLPGPHENSTEPREPTSTPEFAFPAAPRYADSNDEFREPPTVPLPEMEIDTPLVDQPVPQVTQLPEATPPVVAQNEERPAIAAPIQQDLAFPVEPLDTGRPKQRSLELEIVARNADAHTQSGFELAGKLAYFSARTEFIKSLRMLSEALDAENRTHVHGEALAAGLLALEESDEFVPRGANLEADIDVGMLVDGHNTPVLKETDNAAVSPLEARQRYYTFAQQKLAESIEDEVAGSMALYGLGKLYSALSEVSGATPPAAESKAVVFHQAALLAVPQNPMAANEMGVLLAKLGRLEPAREMLIHSLRVAPLPATWHNLAVVHARLGEHELAQLAHDEHVNAVMIAKSQQANPATAGPTMDSPVKWVTPEELASSSTPTHVAQVPQPRQPVPSQAPAAPSTAEPELNQPQPEAESSWWSRLPLINRNKSSQQ</sequence>
<dbReference type="CDD" id="cd00331">
    <property type="entry name" value="IGPS"/>
    <property type="match status" value="1"/>
</dbReference>
<reference evidence="11" key="1">
    <citation type="submission" date="2022-10" db="EMBL/GenBank/DDBJ databases">
        <authorList>
            <person name="Chen Y."/>
            <person name="Dougan E. K."/>
            <person name="Chan C."/>
            <person name="Rhodes N."/>
            <person name="Thang M."/>
        </authorList>
    </citation>
    <scope>NUCLEOTIDE SEQUENCE</scope>
</reference>
<keyword evidence="7" id="KW-0057">Aromatic amino acid biosynthesis</keyword>
<evidence type="ECO:0000313" key="13">
    <source>
        <dbReference type="Proteomes" id="UP001152797"/>
    </source>
</evidence>
<dbReference type="Proteomes" id="UP001152797">
    <property type="component" value="Unassembled WGS sequence"/>
</dbReference>
<dbReference type="GO" id="GO:0004425">
    <property type="term" value="F:indole-3-glycerol-phosphate synthase activity"/>
    <property type="evidence" value="ECO:0007669"/>
    <property type="project" value="UniProtKB-EC"/>
</dbReference>
<evidence type="ECO:0000259" key="10">
    <source>
        <dbReference type="Pfam" id="PF00218"/>
    </source>
</evidence>
<dbReference type="FunFam" id="3.20.20.70:FF:000024">
    <property type="entry name" value="Indole-3-glycerol phosphate synthase"/>
    <property type="match status" value="1"/>
</dbReference>
<dbReference type="EMBL" id="CAMXCT010000001">
    <property type="protein sequence ID" value="CAI3971583.1"/>
    <property type="molecule type" value="Genomic_DNA"/>
</dbReference>
<dbReference type="EMBL" id="CAMXCT020000001">
    <property type="protein sequence ID" value="CAL1124958.1"/>
    <property type="molecule type" value="Genomic_DNA"/>
</dbReference>
<evidence type="ECO:0000256" key="3">
    <source>
        <dbReference type="ARBA" id="ARBA00012362"/>
    </source>
</evidence>
<feature type="region of interest" description="Disordered" evidence="9">
    <location>
        <begin position="541"/>
        <end position="562"/>
    </location>
</feature>
<dbReference type="PROSITE" id="PS00614">
    <property type="entry name" value="IGPS"/>
    <property type="match status" value="1"/>
</dbReference>
<evidence type="ECO:0000256" key="6">
    <source>
        <dbReference type="ARBA" id="ARBA00022822"/>
    </source>
</evidence>
<dbReference type="HAMAP" id="MF_00134_B">
    <property type="entry name" value="IGPS_B"/>
    <property type="match status" value="1"/>
</dbReference>
<keyword evidence="6" id="KW-0822">Tryptophan biosynthesis</keyword>
<dbReference type="NCBIfam" id="NF001377">
    <property type="entry name" value="PRK00278.2-4"/>
    <property type="match status" value="1"/>
</dbReference>
<dbReference type="GO" id="GO:0004640">
    <property type="term" value="F:phosphoribosylanthranilate isomerase activity"/>
    <property type="evidence" value="ECO:0007669"/>
    <property type="project" value="TreeGrafter"/>
</dbReference>
<reference evidence="12 13" key="2">
    <citation type="submission" date="2024-05" db="EMBL/GenBank/DDBJ databases">
        <authorList>
            <person name="Chen Y."/>
            <person name="Shah S."/>
            <person name="Dougan E. K."/>
            <person name="Thang M."/>
            <person name="Chan C."/>
        </authorList>
    </citation>
    <scope>NUCLEOTIDE SEQUENCE [LARGE SCALE GENOMIC DNA]</scope>
</reference>
<evidence type="ECO:0000256" key="2">
    <source>
        <dbReference type="ARBA" id="ARBA00004696"/>
    </source>
</evidence>
<dbReference type="Pfam" id="PF00218">
    <property type="entry name" value="IGPS"/>
    <property type="match status" value="1"/>
</dbReference>
<dbReference type="EC" id="4.1.1.48" evidence="3"/>
<dbReference type="PANTHER" id="PTHR22854">
    <property type="entry name" value="TRYPTOPHAN BIOSYNTHESIS PROTEIN"/>
    <property type="match status" value="1"/>
</dbReference>
<dbReference type="SUPFAM" id="SSF51366">
    <property type="entry name" value="Ribulose-phoshate binding barrel"/>
    <property type="match status" value="1"/>
</dbReference>
<evidence type="ECO:0000256" key="5">
    <source>
        <dbReference type="ARBA" id="ARBA00022793"/>
    </source>
</evidence>
<name>A0A9P1FD64_9DINO</name>
<proteinExistence type="inferred from homology"/>
<evidence type="ECO:0000256" key="1">
    <source>
        <dbReference type="ARBA" id="ARBA00001633"/>
    </source>
</evidence>
<accession>A0A9P1FD64</accession>
<keyword evidence="13" id="KW-1185">Reference proteome</keyword>
<dbReference type="InterPro" id="IPR001468">
    <property type="entry name" value="Indole-3-GlycerolPSynthase_CS"/>
</dbReference>